<dbReference type="Proteomes" id="UP000244189">
    <property type="component" value="Unassembled WGS sequence"/>
</dbReference>
<keyword evidence="1" id="KW-0812">Transmembrane</keyword>
<dbReference type="RefSeq" id="WP_107959209.1">
    <property type="nucleotide sequence ID" value="NZ_QAOG01000006.1"/>
</dbReference>
<dbReference type="AlphaFoldDB" id="A0A2T5GHU4"/>
<gene>
    <name evidence="2" type="ORF">C8J26_3188</name>
</gene>
<feature type="transmembrane region" description="Helical" evidence="1">
    <location>
        <begin position="55"/>
        <end position="76"/>
    </location>
</feature>
<organism evidence="2 3">
    <name type="scientific">Sphingomonas aurantiaca</name>
    <dbReference type="NCBI Taxonomy" id="185949"/>
    <lineage>
        <taxon>Bacteria</taxon>
        <taxon>Pseudomonadati</taxon>
        <taxon>Pseudomonadota</taxon>
        <taxon>Alphaproteobacteria</taxon>
        <taxon>Sphingomonadales</taxon>
        <taxon>Sphingomonadaceae</taxon>
        <taxon>Sphingomonas</taxon>
    </lineage>
</organism>
<evidence type="ECO:0000256" key="1">
    <source>
        <dbReference type="SAM" id="Phobius"/>
    </source>
</evidence>
<feature type="transmembrane region" description="Helical" evidence="1">
    <location>
        <begin position="27"/>
        <end position="49"/>
    </location>
</feature>
<evidence type="ECO:0000313" key="3">
    <source>
        <dbReference type="Proteomes" id="UP000244189"/>
    </source>
</evidence>
<proteinExistence type="predicted"/>
<reference evidence="2 3" key="1">
    <citation type="submission" date="2018-04" db="EMBL/GenBank/DDBJ databases">
        <title>Genomic Encyclopedia of Type Strains, Phase III (KMG-III): the genomes of soil and plant-associated and newly described type strains.</title>
        <authorList>
            <person name="Whitman W."/>
        </authorList>
    </citation>
    <scope>NUCLEOTIDE SEQUENCE [LARGE SCALE GENOMIC DNA]</scope>
    <source>
        <strain evidence="2 3">MA101b</strain>
    </source>
</reference>
<accession>A0A2T5GHU4</accession>
<name>A0A2T5GHU4_9SPHN</name>
<sequence length="79" mass="8558">MVLPIADDHSFGIVAKMTRKADISARIVAICYTLVIVAMAWFTFAFFGFGLGGDVGGSIVFALIALFPIPVCILCFRRD</sequence>
<protein>
    <submittedName>
        <fullName evidence="2">Uncharacterized protein</fullName>
    </submittedName>
</protein>
<keyword evidence="3" id="KW-1185">Reference proteome</keyword>
<keyword evidence="1" id="KW-0472">Membrane</keyword>
<comment type="caution">
    <text evidence="2">The sequence shown here is derived from an EMBL/GenBank/DDBJ whole genome shotgun (WGS) entry which is preliminary data.</text>
</comment>
<keyword evidence="1" id="KW-1133">Transmembrane helix</keyword>
<dbReference type="EMBL" id="QAOG01000006">
    <property type="protein sequence ID" value="PTQ58867.1"/>
    <property type="molecule type" value="Genomic_DNA"/>
</dbReference>
<evidence type="ECO:0000313" key="2">
    <source>
        <dbReference type="EMBL" id="PTQ58867.1"/>
    </source>
</evidence>